<dbReference type="RefSeq" id="XP_024580957.1">
    <property type="nucleotide sequence ID" value="XM_024730707.1"/>
</dbReference>
<protein>
    <submittedName>
        <fullName evidence="1">Uncharacterized protein</fullName>
    </submittedName>
</protein>
<dbReference type="GeneID" id="36395993"/>
<dbReference type="AlphaFoldDB" id="A0A0P1ATQ0"/>
<name>A0A0P1ATQ0_PLAHL</name>
<organism evidence="1 2">
    <name type="scientific">Plasmopara halstedii</name>
    <name type="common">Downy mildew of sunflower</name>
    <dbReference type="NCBI Taxonomy" id="4781"/>
    <lineage>
        <taxon>Eukaryota</taxon>
        <taxon>Sar</taxon>
        <taxon>Stramenopiles</taxon>
        <taxon>Oomycota</taxon>
        <taxon>Peronosporomycetes</taxon>
        <taxon>Peronosporales</taxon>
        <taxon>Peronosporaceae</taxon>
        <taxon>Plasmopara</taxon>
    </lineage>
</organism>
<keyword evidence="2" id="KW-1185">Reference proteome</keyword>
<evidence type="ECO:0000313" key="2">
    <source>
        <dbReference type="Proteomes" id="UP000054928"/>
    </source>
</evidence>
<dbReference type="EMBL" id="CCYD01001204">
    <property type="protein sequence ID" value="CEG44588.1"/>
    <property type="molecule type" value="Genomic_DNA"/>
</dbReference>
<accession>A0A0P1ATQ0</accession>
<reference evidence="2" key="1">
    <citation type="submission" date="2014-09" db="EMBL/GenBank/DDBJ databases">
        <authorList>
            <person name="Sharma Rahul"/>
            <person name="Thines Marco"/>
        </authorList>
    </citation>
    <scope>NUCLEOTIDE SEQUENCE [LARGE SCALE GENOMIC DNA]</scope>
</reference>
<sequence length="53" mass="6075">MLEASNVSPCQTPIFTGRTEHNIRLFNKCTRPDKHEFLILFEGHTVSDSKQSL</sequence>
<dbReference type="Proteomes" id="UP000054928">
    <property type="component" value="Unassembled WGS sequence"/>
</dbReference>
<proteinExistence type="predicted"/>
<evidence type="ECO:0000313" key="1">
    <source>
        <dbReference type="EMBL" id="CEG44588.1"/>
    </source>
</evidence>